<dbReference type="EMBL" id="KZ613790">
    <property type="protein sequence ID" value="PMD60448.1"/>
    <property type="molecule type" value="Genomic_DNA"/>
</dbReference>
<name>A0A2J6TBU8_9HELO</name>
<gene>
    <name evidence="1" type="ORF">K444DRAFT_629398</name>
</gene>
<dbReference type="GeneID" id="36591126"/>
<dbReference type="RefSeq" id="XP_024737352.1">
    <property type="nucleotide sequence ID" value="XM_024883049.1"/>
</dbReference>
<protein>
    <submittedName>
        <fullName evidence="1">Uncharacterized protein</fullName>
    </submittedName>
</protein>
<keyword evidence="2" id="KW-1185">Reference proteome</keyword>
<organism evidence="1 2">
    <name type="scientific">Hyaloscypha bicolor E</name>
    <dbReference type="NCBI Taxonomy" id="1095630"/>
    <lineage>
        <taxon>Eukaryota</taxon>
        <taxon>Fungi</taxon>
        <taxon>Dikarya</taxon>
        <taxon>Ascomycota</taxon>
        <taxon>Pezizomycotina</taxon>
        <taxon>Leotiomycetes</taxon>
        <taxon>Helotiales</taxon>
        <taxon>Hyaloscyphaceae</taxon>
        <taxon>Hyaloscypha</taxon>
        <taxon>Hyaloscypha bicolor</taxon>
    </lineage>
</organism>
<dbReference type="InParanoid" id="A0A2J6TBU8"/>
<dbReference type="Proteomes" id="UP000235371">
    <property type="component" value="Unassembled WGS sequence"/>
</dbReference>
<accession>A0A2J6TBU8</accession>
<evidence type="ECO:0000313" key="2">
    <source>
        <dbReference type="Proteomes" id="UP000235371"/>
    </source>
</evidence>
<reference evidence="1 2" key="1">
    <citation type="submission" date="2016-04" db="EMBL/GenBank/DDBJ databases">
        <title>A degradative enzymes factory behind the ericoid mycorrhizal symbiosis.</title>
        <authorList>
            <consortium name="DOE Joint Genome Institute"/>
            <person name="Martino E."/>
            <person name="Morin E."/>
            <person name="Grelet G."/>
            <person name="Kuo A."/>
            <person name="Kohler A."/>
            <person name="Daghino S."/>
            <person name="Barry K."/>
            <person name="Choi C."/>
            <person name="Cichocki N."/>
            <person name="Clum A."/>
            <person name="Copeland A."/>
            <person name="Hainaut M."/>
            <person name="Haridas S."/>
            <person name="Labutti K."/>
            <person name="Lindquist E."/>
            <person name="Lipzen A."/>
            <person name="Khouja H.-R."/>
            <person name="Murat C."/>
            <person name="Ohm R."/>
            <person name="Olson A."/>
            <person name="Spatafora J."/>
            <person name="Veneault-Fourrey C."/>
            <person name="Henrissat B."/>
            <person name="Grigoriev I."/>
            <person name="Martin F."/>
            <person name="Perotto S."/>
        </authorList>
    </citation>
    <scope>NUCLEOTIDE SEQUENCE [LARGE SCALE GENOMIC DNA]</scope>
    <source>
        <strain evidence="1 2">E</strain>
    </source>
</reference>
<dbReference type="AlphaFoldDB" id="A0A2J6TBU8"/>
<evidence type="ECO:0000313" key="1">
    <source>
        <dbReference type="EMBL" id="PMD60448.1"/>
    </source>
</evidence>
<dbReference type="OrthoDB" id="2684236at2759"/>
<sequence>MSFTNNSQLDVLNKQSREATSRLLKPFKFCNKRSPFSPAATEAEQPIKPDSNIFCSLSENQSGGVVPTKRKTNDVTTVGECAVHLELLEAFLVLKIKVLQSNAIDRVFGIAASVGKKTNLKTFGRENERVLMHLCLWCTRGVRPKAFKKKLLRAALTSTVNFVPTVTITEQDTYKKDKYNLLEERPCIDDIIICE</sequence>
<proteinExistence type="predicted"/>